<dbReference type="PANTHER" id="PTHR12526">
    <property type="entry name" value="GLYCOSYLTRANSFERASE"/>
    <property type="match status" value="1"/>
</dbReference>
<reference evidence="1" key="1">
    <citation type="submission" date="2020-11" db="EMBL/GenBank/DDBJ databases">
        <title>Nocardioides sp. nov., isolated from Soil of Cynanchum wilfordii Hemsley rhizosphere.</title>
        <authorList>
            <person name="Lee J.-S."/>
            <person name="Suh M.K."/>
            <person name="Kim J.-S."/>
        </authorList>
    </citation>
    <scope>NUCLEOTIDE SEQUENCE</scope>
    <source>
        <strain evidence="1">KCTC 19275</strain>
    </source>
</reference>
<dbReference type="PANTHER" id="PTHR12526:SF600">
    <property type="entry name" value="GLYCOSYL TRANSFERASE GROUP 1"/>
    <property type="match status" value="1"/>
</dbReference>
<dbReference type="SUPFAM" id="SSF53756">
    <property type="entry name" value="UDP-Glycosyltransferase/glycogen phosphorylase"/>
    <property type="match status" value="1"/>
</dbReference>
<dbReference type="Gene3D" id="3.40.50.2000">
    <property type="entry name" value="Glycogen Phosphorylase B"/>
    <property type="match status" value="1"/>
</dbReference>
<dbReference type="RefSeq" id="WP_194706549.1">
    <property type="nucleotide sequence ID" value="NZ_JADKPN010000004.1"/>
</dbReference>
<evidence type="ECO:0000313" key="1">
    <source>
        <dbReference type="EMBL" id="MBF4763365.1"/>
    </source>
</evidence>
<organism evidence="1 2">
    <name type="scientific">Nocardioides islandensis</name>
    <dbReference type="NCBI Taxonomy" id="433663"/>
    <lineage>
        <taxon>Bacteria</taxon>
        <taxon>Bacillati</taxon>
        <taxon>Actinomycetota</taxon>
        <taxon>Actinomycetes</taxon>
        <taxon>Propionibacteriales</taxon>
        <taxon>Nocardioidaceae</taxon>
        <taxon>Nocardioides</taxon>
    </lineage>
</organism>
<dbReference type="Proteomes" id="UP000640489">
    <property type="component" value="Unassembled WGS sequence"/>
</dbReference>
<proteinExistence type="predicted"/>
<name>A0A930YK81_9ACTN</name>
<dbReference type="CDD" id="cd03801">
    <property type="entry name" value="GT4_PimA-like"/>
    <property type="match status" value="1"/>
</dbReference>
<keyword evidence="2" id="KW-1185">Reference proteome</keyword>
<protein>
    <submittedName>
        <fullName evidence="1">Glycosyltransferase family 4 protein</fullName>
    </submittedName>
</protein>
<evidence type="ECO:0000313" key="2">
    <source>
        <dbReference type="Proteomes" id="UP000640489"/>
    </source>
</evidence>
<dbReference type="GO" id="GO:0016757">
    <property type="term" value="F:glycosyltransferase activity"/>
    <property type="evidence" value="ECO:0007669"/>
    <property type="project" value="TreeGrafter"/>
</dbReference>
<dbReference type="Pfam" id="PF13692">
    <property type="entry name" value="Glyco_trans_1_4"/>
    <property type="match status" value="1"/>
</dbReference>
<dbReference type="EMBL" id="JADKPN010000004">
    <property type="protein sequence ID" value="MBF4763365.1"/>
    <property type="molecule type" value="Genomic_DNA"/>
</dbReference>
<comment type="caution">
    <text evidence="1">The sequence shown here is derived from an EMBL/GenBank/DDBJ whole genome shotgun (WGS) entry which is preliminary data.</text>
</comment>
<gene>
    <name evidence="1" type="ORF">ISU07_09510</name>
</gene>
<sequence length="396" mass="41965">MPQRVLVVDHAVPTPDRDSGSASTFSTLQILRSAGFEVTFAAAGADPDEPYARAVAALGVSVPRVADAEALVEVVSALAPVHDVALLYRAPTATRVLEPIRATAPALPVVFLPVDLHHLRMERDAAVGGFDNPDVGRMRDMELGLINGADATIVVSTAERDLLRTSTPGATVHAVPLMREAPVLASAQRALFRRRRVLHRLGPVGRWANSRSAELRRRRDLVFLGGFAHTPNADGVHWFVDEVLGLVRSAGVTNRFVVAGHGIPPSVAALAREDVAVVGYVPDLADLFATARMSLVPLRIGAGFKGKIVTAMSYGVPTVTTSIGAEGGGLVEGRDLLVGDSPEELAAQVVRLSRDDDLWQAMAEASYDAFVNGFSHEAAGPGLVAIVRDLARNSRS</sequence>
<accession>A0A930YK81</accession>
<dbReference type="AlphaFoldDB" id="A0A930YK81"/>